<comment type="subcellular location">
    <subcellularLocation>
        <location evidence="1 6">Bacterial flagellum basal body</location>
    </subcellularLocation>
</comment>
<evidence type="ECO:0000256" key="6">
    <source>
        <dbReference type="PIRNR" id="PIRNR002889"/>
    </source>
</evidence>
<accession>A0A6M0H051</accession>
<dbReference type="PIRSF" id="PIRSF002889">
    <property type="entry name" value="Rod_FlgB"/>
    <property type="match status" value="1"/>
</dbReference>
<protein>
    <recommendedName>
        <fullName evidence="3 6">Flagellar basal body rod protein FlgB</fullName>
    </recommendedName>
</protein>
<comment type="similarity">
    <text evidence="2 6">Belongs to the flagella basal body rod proteins family.</text>
</comment>
<evidence type="ECO:0000313" key="7">
    <source>
        <dbReference type="EMBL" id="NEU03494.1"/>
    </source>
</evidence>
<keyword evidence="7" id="KW-0969">Cilium</keyword>
<dbReference type="NCBIfam" id="NF009266">
    <property type="entry name" value="PRK12623.1"/>
    <property type="match status" value="1"/>
</dbReference>
<comment type="caution">
    <text evidence="7">The sequence shown here is derived from an EMBL/GenBank/DDBJ whole genome shotgun (WGS) entry which is preliminary data.</text>
</comment>
<reference evidence="7 8" key="1">
    <citation type="submission" date="2020-02" db="EMBL/GenBank/DDBJ databases">
        <title>Genome assembly of a novel Clostridium senegalense strain.</title>
        <authorList>
            <person name="Gupta T.B."/>
            <person name="Jauregui R."/>
            <person name="Maclean P."/>
            <person name="Nawarathana A."/>
            <person name="Brightwell G."/>
        </authorList>
    </citation>
    <scope>NUCLEOTIDE SEQUENCE [LARGE SCALE GENOMIC DNA]</scope>
    <source>
        <strain evidence="7 8">AGRFS4</strain>
    </source>
</reference>
<dbReference type="GO" id="GO:0030694">
    <property type="term" value="C:bacterial-type flagellum basal body, rod"/>
    <property type="evidence" value="ECO:0007669"/>
    <property type="project" value="InterPro"/>
</dbReference>
<dbReference type="GO" id="GO:0071973">
    <property type="term" value="P:bacterial-type flagellum-dependent cell motility"/>
    <property type="evidence" value="ECO:0007669"/>
    <property type="project" value="InterPro"/>
</dbReference>
<gene>
    <name evidence="7" type="primary">flgB</name>
    <name evidence="7" type="ORF">G3M99_01230</name>
</gene>
<keyword evidence="8" id="KW-1185">Reference proteome</keyword>
<evidence type="ECO:0000256" key="4">
    <source>
        <dbReference type="ARBA" id="ARBA00023143"/>
    </source>
</evidence>
<dbReference type="AlphaFoldDB" id="A0A6M0H051"/>
<evidence type="ECO:0000256" key="5">
    <source>
        <dbReference type="ARBA" id="ARBA00024934"/>
    </source>
</evidence>
<comment type="function">
    <text evidence="5 6">Structural component of flagellum, the bacterial motility apparatus. Part of the rod structure of flagellar basal body.</text>
</comment>
<evidence type="ECO:0000256" key="3">
    <source>
        <dbReference type="ARBA" id="ARBA00014376"/>
    </source>
</evidence>
<keyword evidence="7" id="KW-0966">Cell projection</keyword>
<dbReference type="InterPro" id="IPR006300">
    <property type="entry name" value="FlgB"/>
</dbReference>
<evidence type="ECO:0000313" key="8">
    <source>
        <dbReference type="Proteomes" id="UP000481872"/>
    </source>
</evidence>
<evidence type="ECO:0000256" key="1">
    <source>
        <dbReference type="ARBA" id="ARBA00004117"/>
    </source>
</evidence>
<dbReference type="NCBIfam" id="TIGR01396">
    <property type="entry name" value="FlgB"/>
    <property type="match status" value="1"/>
</dbReference>
<evidence type="ECO:0000256" key="2">
    <source>
        <dbReference type="ARBA" id="ARBA00009677"/>
    </source>
</evidence>
<name>A0A6M0H051_9CLOT</name>
<sequence>MGIDNVTYNLIKKGMDVTTLSGKVINNNISNVNTKDYKREYVNFDEALKEENSKNYELKKTSNKHMGFSADDIEVKKDNKSSMREDGNNVDIESEMTSAASNSLMYDALVKQANTRFNMRSTVIKGGN</sequence>
<dbReference type="RefSeq" id="WP_082761149.1">
    <property type="nucleotide sequence ID" value="NZ_JAAGPU010000001.1"/>
</dbReference>
<keyword evidence="7" id="KW-0282">Flagellum</keyword>
<comment type="subunit">
    <text evidence="6">The basal body constitutes a major portion of the flagellar organelle and consists of a number of rings mounted on a central rod.</text>
</comment>
<proteinExistence type="inferred from homology"/>
<dbReference type="EMBL" id="JAAGPU010000001">
    <property type="protein sequence ID" value="NEU03494.1"/>
    <property type="molecule type" value="Genomic_DNA"/>
</dbReference>
<dbReference type="Proteomes" id="UP000481872">
    <property type="component" value="Unassembled WGS sequence"/>
</dbReference>
<keyword evidence="4 6" id="KW-0975">Bacterial flagellum</keyword>
<organism evidence="7 8">
    <name type="scientific">Clostridium senegalense</name>
    <dbReference type="NCBI Taxonomy" id="1465809"/>
    <lineage>
        <taxon>Bacteria</taxon>
        <taxon>Bacillati</taxon>
        <taxon>Bacillota</taxon>
        <taxon>Clostridia</taxon>
        <taxon>Eubacteriales</taxon>
        <taxon>Clostridiaceae</taxon>
        <taxon>Clostridium</taxon>
    </lineage>
</organism>